<feature type="domain" description="Protein kinase" evidence="6">
    <location>
        <begin position="1"/>
        <end position="101"/>
    </location>
</feature>
<dbReference type="SUPFAM" id="SSF56112">
    <property type="entry name" value="Protein kinase-like (PK-like)"/>
    <property type="match status" value="1"/>
</dbReference>
<evidence type="ECO:0000256" key="1">
    <source>
        <dbReference type="ARBA" id="ARBA00022527"/>
    </source>
</evidence>
<keyword evidence="2" id="KW-0808">Transferase</keyword>
<name>A0AAW0PDP1_9GOBI</name>
<dbReference type="PANTHER" id="PTHR24058:SF53">
    <property type="entry name" value="HOMEODOMAIN-INTERACTING PROTEIN KINASE 2"/>
    <property type="match status" value="1"/>
</dbReference>
<dbReference type="AlphaFoldDB" id="A0AAW0PDP1"/>
<dbReference type="Proteomes" id="UP001460270">
    <property type="component" value="Unassembled WGS sequence"/>
</dbReference>
<evidence type="ECO:0000259" key="6">
    <source>
        <dbReference type="PROSITE" id="PS50011"/>
    </source>
</evidence>
<dbReference type="InterPro" id="IPR011009">
    <property type="entry name" value="Kinase-like_dom_sf"/>
</dbReference>
<evidence type="ECO:0000313" key="7">
    <source>
        <dbReference type="EMBL" id="KAK7925306.1"/>
    </source>
</evidence>
<dbReference type="PANTHER" id="PTHR24058">
    <property type="entry name" value="DUAL SPECIFICITY PROTEIN KINASE"/>
    <property type="match status" value="1"/>
</dbReference>
<dbReference type="PROSITE" id="PS50011">
    <property type="entry name" value="PROTEIN_KINASE_DOM"/>
    <property type="match status" value="1"/>
</dbReference>
<dbReference type="InterPro" id="IPR050494">
    <property type="entry name" value="Ser_Thr_dual-spec_kinase"/>
</dbReference>
<dbReference type="GO" id="GO:0007224">
    <property type="term" value="P:smoothened signaling pathway"/>
    <property type="evidence" value="ECO:0007669"/>
    <property type="project" value="TreeGrafter"/>
</dbReference>
<dbReference type="GO" id="GO:0004674">
    <property type="term" value="F:protein serine/threonine kinase activity"/>
    <property type="evidence" value="ECO:0007669"/>
    <property type="project" value="UniProtKB-KW"/>
</dbReference>
<dbReference type="PROSITE" id="PS00108">
    <property type="entry name" value="PROTEIN_KINASE_ST"/>
    <property type="match status" value="1"/>
</dbReference>
<keyword evidence="4" id="KW-0418">Kinase</keyword>
<keyword evidence="5" id="KW-0067">ATP-binding</keyword>
<dbReference type="GO" id="GO:0042771">
    <property type="term" value="P:intrinsic apoptotic signaling pathway in response to DNA damage by p53 class mediator"/>
    <property type="evidence" value="ECO:0007669"/>
    <property type="project" value="TreeGrafter"/>
</dbReference>
<dbReference type="GO" id="GO:0005524">
    <property type="term" value="F:ATP binding"/>
    <property type="evidence" value="ECO:0007669"/>
    <property type="project" value="UniProtKB-KW"/>
</dbReference>
<sequence length="101" mass="11885">MESLDQSLFHFMSSSHFRPLHLADIRYITQQLLEALKELSKFKLVHGDLKPDNIMLVDHKREPFKIKLIDFGISMDVRALIPGSVIQAIGCRPQKWFWEHR</sequence>
<dbReference type="Pfam" id="PF00069">
    <property type="entry name" value="Pkinase"/>
    <property type="match status" value="1"/>
</dbReference>
<protein>
    <recommendedName>
        <fullName evidence="6">Protein kinase domain-containing protein</fullName>
    </recommendedName>
</protein>
<comment type="caution">
    <text evidence="7">The sequence shown here is derived from an EMBL/GenBank/DDBJ whole genome shotgun (WGS) entry which is preliminary data.</text>
</comment>
<keyword evidence="3" id="KW-0547">Nucleotide-binding</keyword>
<evidence type="ECO:0000256" key="3">
    <source>
        <dbReference type="ARBA" id="ARBA00022741"/>
    </source>
</evidence>
<dbReference type="GO" id="GO:0005737">
    <property type="term" value="C:cytoplasm"/>
    <property type="evidence" value="ECO:0007669"/>
    <property type="project" value="TreeGrafter"/>
</dbReference>
<keyword evidence="8" id="KW-1185">Reference proteome</keyword>
<dbReference type="InterPro" id="IPR000719">
    <property type="entry name" value="Prot_kinase_dom"/>
</dbReference>
<evidence type="ECO:0000313" key="8">
    <source>
        <dbReference type="Proteomes" id="UP001460270"/>
    </source>
</evidence>
<dbReference type="EMBL" id="JBBPFD010000005">
    <property type="protein sequence ID" value="KAK7925306.1"/>
    <property type="molecule type" value="Genomic_DNA"/>
</dbReference>
<reference evidence="8" key="1">
    <citation type="submission" date="2024-04" db="EMBL/GenBank/DDBJ databases">
        <title>Salinicola lusitanus LLJ914,a marine bacterium isolated from the Okinawa Trough.</title>
        <authorList>
            <person name="Li J."/>
        </authorList>
    </citation>
    <scope>NUCLEOTIDE SEQUENCE [LARGE SCALE GENOMIC DNA]</scope>
</reference>
<proteinExistence type="predicted"/>
<dbReference type="GO" id="GO:0003713">
    <property type="term" value="F:transcription coactivator activity"/>
    <property type="evidence" value="ECO:0007669"/>
    <property type="project" value="TreeGrafter"/>
</dbReference>
<keyword evidence="1" id="KW-0723">Serine/threonine-protein kinase</keyword>
<organism evidence="7 8">
    <name type="scientific">Mugilogobius chulae</name>
    <name type="common">yellowstripe goby</name>
    <dbReference type="NCBI Taxonomy" id="88201"/>
    <lineage>
        <taxon>Eukaryota</taxon>
        <taxon>Metazoa</taxon>
        <taxon>Chordata</taxon>
        <taxon>Craniata</taxon>
        <taxon>Vertebrata</taxon>
        <taxon>Euteleostomi</taxon>
        <taxon>Actinopterygii</taxon>
        <taxon>Neopterygii</taxon>
        <taxon>Teleostei</taxon>
        <taxon>Neoteleostei</taxon>
        <taxon>Acanthomorphata</taxon>
        <taxon>Gobiaria</taxon>
        <taxon>Gobiiformes</taxon>
        <taxon>Gobioidei</taxon>
        <taxon>Gobiidae</taxon>
        <taxon>Gobionellinae</taxon>
        <taxon>Mugilogobius</taxon>
    </lineage>
</organism>
<evidence type="ECO:0000256" key="5">
    <source>
        <dbReference type="ARBA" id="ARBA00022840"/>
    </source>
</evidence>
<dbReference type="GO" id="GO:0045944">
    <property type="term" value="P:positive regulation of transcription by RNA polymerase II"/>
    <property type="evidence" value="ECO:0007669"/>
    <property type="project" value="TreeGrafter"/>
</dbReference>
<dbReference type="GO" id="GO:0016605">
    <property type="term" value="C:PML body"/>
    <property type="evidence" value="ECO:0007669"/>
    <property type="project" value="TreeGrafter"/>
</dbReference>
<dbReference type="GO" id="GO:0003714">
    <property type="term" value="F:transcription corepressor activity"/>
    <property type="evidence" value="ECO:0007669"/>
    <property type="project" value="TreeGrafter"/>
</dbReference>
<evidence type="ECO:0000256" key="4">
    <source>
        <dbReference type="ARBA" id="ARBA00022777"/>
    </source>
</evidence>
<dbReference type="Gene3D" id="1.10.510.10">
    <property type="entry name" value="Transferase(Phosphotransferase) domain 1"/>
    <property type="match status" value="1"/>
</dbReference>
<gene>
    <name evidence="7" type="ORF">WMY93_007616</name>
</gene>
<evidence type="ECO:0000256" key="2">
    <source>
        <dbReference type="ARBA" id="ARBA00022679"/>
    </source>
</evidence>
<dbReference type="InterPro" id="IPR008271">
    <property type="entry name" value="Ser/Thr_kinase_AS"/>
</dbReference>
<accession>A0AAW0PDP1</accession>
<dbReference type="GO" id="GO:0004713">
    <property type="term" value="F:protein tyrosine kinase activity"/>
    <property type="evidence" value="ECO:0007669"/>
    <property type="project" value="TreeGrafter"/>
</dbReference>
<dbReference type="GO" id="GO:0046332">
    <property type="term" value="F:SMAD binding"/>
    <property type="evidence" value="ECO:0007669"/>
    <property type="project" value="TreeGrafter"/>
</dbReference>